<organism evidence="2 3">
    <name type="scientific">Luteimicrobium subarcticum</name>
    <dbReference type="NCBI Taxonomy" id="620910"/>
    <lineage>
        <taxon>Bacteria</taxon>
        <taxon>Bacillati</taxon>
        <taxon>Actinomycetota</taxon>
        <taxon>Actinomycetes</taxon>
        <taxon>Micrococcales</taxon>
        <taxon>Luteimicrobium</taxon>
    </lineage>
</organism>
<reference evidence="2 3" key="1">
    <citation type="submission" date="2017-11" db="EMBL/GenBank/DDBJ databases">
        <title>Genomic Encyclopedia of Archaeal and Bacterial Type Strains, Phase II (KMG-II): From Individual Species to Whole Genera.</title>
        <authorList>
            <person name="Goeker M."/>
        </authorList>
    </citation>
    <scope>NUCLEOTIDE SEQUENCE [LARGE SCALE GENOMIC DNA]</scope>
    <source>
        <strain evidence="2 3">DSM 22413</strain>
    </source>
</reference>
<dbReference type="Pfam" id="PF13302">
    <property type="entry name" value="Acetyltransf_3"/>
    <property type="match status" value="1"/>
</dbReference>
<dbReference type="InterPro" id="IPR000182">
    <property type="entry name" value="GNAT_dom"/>
</dbReference>
<dbReference type="Proteomes" id="UP000231586">
    <property type="component" value="Unassembled WGS sequence"/>
</dbReference>
<dbReference type="AlphaFoldDB" id="A0A2M8WS67"/>
<keyword evidence="2" id="KW-0808">Transferase</keyword>
<gene>
    <name evidence="2" type="ORF">CLV34_1270</name>
</gene>
<evidence type="ECO:0000259" key="1">
    <source>
        <dbReference type="Pfam" id="PF13302"/>
    </source>
</evidence>
<proteinExistence type="predicted"/>
<keyword evidence="3" id="KW-1185">Reference proteome</keyword>
<dbReference type="EMBL" id="PGTZ01000007">
    <property type="protein sequence ID" value="PJI93795.1"/>
    <property type="molecule type" value="Genomic_DNA"/>
</dbReference>
<feature type="domain" description="N-acetyltransferase" evidence="1">
    <location>
        <begin position="21"/>
        <end position="164"/>
    </location>
</feature>
<evidence type="ECO:0000313" key="3">
    <source>
        <dbReference type="Proteomes" id="UP000231586"/>
    </source>
</evidence>
<dbReference type="SUPFAM" id="SSF55729">
    <property type="entry name" value="Acyl-CoA N-acyltransferases (Nat)"/>
    <property type="match status" value="1"/>
</dbReference>
<sequence>MTGRWHTVPVIHDTVLVGPDVRLEPLGPEHAADLLPLIDAAAWFGFTTPTPTSTAALAEWIDAAVATPGRLAFVVRSTPPGAPPDSSPGEVRGTTSFYDLDRALGRVEIGHTLYGRPWWGGRTNPATKLLLLTHAFDTWGLRRVALRADARNMRSLAAIARLGATREGVLRQHRVAADGTVGDTVYFSVLADEWPRVRDGLHRRLARP</sequence>
<dbReference type="PANTHER" id="PTHR43610:SF1">
    <property type="entry name" value="N-ACETYLTRANSFERASE DOMAIN-CONTAINING PROTEIN"/>
    <property type="match status" value="1"/>
</dbReference>
<protein>
    <submittedName>
        <fullName evidence="2">RimJ/RimL family protein N-acetyltransferase</fullName>
    </submittedName>
</protein>
<accession>A0A2M8WS67</accession>
<name>A0A2M8WS67_9MICO</name>
<evidence type="ECO:0000313" key="2">
    <source>
        <dbReference type="EMBL" id="PJI93795.1"/>
    </source>
</evidence>
<dbReference type="InterPro" id="IPR016181">
    <property type="entry name" value="Acyl_CoA_acyltransferase"/>
</dbReference>
<dbReference type="PANTHER" id="PTHR43610">
    <property type="entry name" value="BLL6696 PROTEIN"/>
    <property type="match status" value="1"/>
</dbReference>
<comment type="caution">
    <text evidence="2">The sequence shown here is derived from an EMBL/GenBank/DDBJ whole genome shotgun (WGS) entry which is preliminary data.</text>
</comment>
<dbReference type="Gene3D" id="3.40.630.30">
    <property type="match status" value="1"/>
</dbReference>
<dbReference type="GO" id="GO:0016747">
    <property type="term" value="F:acyltransferase activity, transferring groups other than amino-acyl groups"/>
    <property type="evidence" value="ECO:0007669"/>
    <property type="project" value="InterPro"/>
</dbReference>